<evidence type="ECO:0000313" key="1">
    <source>
        <dbReference type="EMBL" id="VUX39274.1"/>
    </source>
</evidence>
<dbReference type="EMBL" id="CABHNW010000092">
    <property type="protein sequence ID" value="VUX39274.1"/>
    <property type="molecule type" value="Genomic_DNA"/>
</dbReference>
<dbReference type="AlphaFoldDB" id="A0A564W306"/>
<keyword evidence="2" id="KW-1185">Reference proteome</keyword>
<dbReference type="InterPro" id="IPR013324">
    <property type="entry name" value="RNA_pol_sigma_r3/r4-like"/>
</dbReference>
<proteinExistence type="predicted"/>
<dbReference type="Proteomes" id="UP000408482">
    <property type="component" value="Unassembled WGS sequence"/>
</dbReference>
<sequence length="40" mass="4665">MSDEEIGGLLNVVRSTIFRHRKTALEKIKLYMEGKTDEQK</sequence>
<accession>A0A564W306</accession>
<name>A0A564W306_9FIRM</name>
<gene>
    <name evidence="1" type="ORF">RSSSTS7063_03562</name>
</gene>
<protein>
    <submittedName>
        <fullName evidence="1">Uncharacterized protein</fullName>
    </submittedName>
</protein>
<dbReference type="SUPFAM" id="SSF88659">
    <property type="entry name" value="Sigma3 and sigma4 domains of RNA polymerase sigma factors"/>
    <property type="match status" value="1"/>
</dbReference>
<organism evidence="1 2">
    <name type="scientific">Blautia luti</name>
    <dbReference type="NCBI Taxonomy" id="89014"/>
    <lineage>
        <taxon>Bacteria</taxon>
        <taxon>Bacillati</taxon>
        <taxon>Bacillota</taxon>
        <taxon>Clostridia</taxon>
        <taxon>Lachnospirales</taxon>
        <taxon>Lachnospiraceae</taxon>
        <taxon>Blautia</taxon>
    </lineage>
</organism>
<evidence type="ECO:0000313" key="2">
    <source>
        <dbReference type="Proteomes" id="UP000408482"/>
    </source>
</evidence>
<reference evidence="1 2" key="1">
    <citation type="submission" date="2019-07" db="EMBL/GenBank/DDBJ databases">
        <authorList>
            <person name="Hibberd C M."/>
            <person name="Gehrig L. J."/>
            <person name="Chang H.-W."/>
            <person name="Venkatesh S."/>
        </authorList>
    </citation>
    <scope>NUCLEOTIDE SEQUENCE [LARGE SCALE GENOMIC DNA]</scope>
    <source>
        <strain evidence="1">Blautia_luti_SSTS_Bg7063</strain>
    </source>
</reference>